<proteinExistence type="predicted"/>
<dbReference type="PANTHER" id="PTHR12658">
    <property type="entry name" value="BETA-TUBULIN COFACTOR D"/>
    <property type="match status" value="1"/>
</dbReference>
<keyword evidence="2" id="KW-0496">Mitochondrion</keyword>
<dbReference type="Proteomes" id="UP000290189">
    <property type="component" value="Unassembled WGS sequence"/>
</dbReference>
<dbReference type="AlphaFoldDB" id="A0A3P3YLA0"/>
<dbReference type="InterPro" id="IPR033162">
    <property type="entry name" value="TBCD"/>
</dbReference>
<dbReference type="SUPFAM" id="SSF48371">
    <property type="entry name" value="ARM repeat"/>
    <property type="match status" value="1"/>
</dbReference>
<sequence length="577" mass="62535">MDAPAMLVDSARADQDACDDVPDCAVSYQSARHAATQVTDLLRDDAFAGDPAAGAERATALLSAFQEHGELLDAYLPDLVSRIASLLTGNKQCPPIVDACSLMIYTLCNVRGASTVRQLLPHTVADLTFVTDYLGAKRDPVPWTTQYALMQWLAVCVLVPFQLETILPYADPSRALLDLSITYLCRPVPLSSAAAACTARILSRSDPMANDRMQQFLQRILPIVADANDANDECIGAMTALVQVLKVVPRDRVQQYAPTIADACLARDTLSSSVTVRKLSMKILQRAGLSMMPNSIPSWLYNRGRRSLLHALTWPGSSYKPVDEVSSANSPKGDVTPGAYGLVLDKIYDLVRVESIIARLLAGLSDANTVVRWSSAKGIGRCTMRLGRQLADDIVSSVFDNLRSEPYNADVWHGGLLCLAELIRRGLILPERLHEVIPIVVDGLVFERSRGSHAVGVSTTALLPELSSPSSKPLYRFSLTTGLTWRLACKVQLVALDAATVGLDETQFNAVLDIVLGVSWLECPDEEQIASLQTSLGIVTNASGARLSQTKLYDQSSTLSDNGHYCYSDFVSGLSHP</sequence>
<dbReference type="Pfam" id="PF23579">
    <property type="entry name" value="ARM_TBCD"/>
    <property type="match status" value="1"/>
</dbReference>
<dbReference type="GO" id="GO:0007023">
    <property type="term" value="P:post-chaperonin tubulin folding pathway"/>
    <property type="evidence" value="ECO:0007669"/>
    <property type="project" value="InterPro"/>
</dbReference>
<evidence type="ECO:0000313" key="2">
    <source>
        <dbReference type="EMBL" id="SPR00972.1"/>
    </source>
</evidence>
<dbReference type="InterPro" id="IPR011989">
    <property type="entry name" value="ARM-like"/>
</dbReference>
<dbReference type="GO" id="GO:0048487">
    <property type="term" value="F:beta-tubulin binding"/>
    <property type="evidence" value="ECO:0007669"/>
    <property type="project" value="InterPro"/>
</dbReference>
<reference evidence="2 3" key="1">
    <citation type="submission" date="2018-03" db="EMBL/GenBank/DDBJ databases">
        <authorList>
            <person name="Fogelqvist J."/>
        </authorList>
    </citation>
    <scope>NUCLEOTIDE SEQUENCE [LARGE SCALE GENOMIC DNA]</scope>
</reference>
<dbReference type="Gene3D" id="1.25.10.10">
    <property type="entry name" value="Leucine-rich Repeat Variant"/>
    <property type="match status" value="2"/>
</dbReference>
<dbReference type="GO" id="GO:0000226">
    <property type="term" value="P:microtubule cytoskeleton organization"/>
    <property type="evidence" value="ECO:0007669"/>
    <property type="project" value="TreeGrafter"/>
</dbReference>
<evidence type="ECO:0000313" key="3">
    <source>
        <dbReference type="Proteomes" id="UP000290189"/>
    </source>
</evidence>
<dbReference type="EMBL" id="OVEO01000016">
    <property type="protein sequence ID" value="SPR00972.1"/>
    <property type="molecule type" value="Genomic_DNA"/>
</dbReference>
<dbReference type="GO" id="GO:0007021">
    <property type="term" value="P:tubulin complex assembly"/>
    <property type="evidence" value="ECO:0007669"/>
    <property type="project" value="InterPro"/>
</dbReference>
<dbReference type="PANTHER" id="PTHR12658:SF0">
    <property type="entry name" value="TUBULIN-SPECIFIC CHAPERONE D"/>
    <property type="match status" value="1"/>
</dbReference>
<dbReference type="GO" id="GO:0005096">
    <property type="term" value="F:GTPase activator activity"/>
    <property type="evidence" value="ECO:0007669"/>
    <property type="project" value="InterPro"/>
</dbReference>
<geneLocation type="mitochondrion" evidence="2"/>
<evidence type="ECO:0000259" key="1">
    <source>
        <dbReference type="Pfam" id="PF25767"/>
    </source>
</evidence>
<protein>
    <recommendedName>
        <fullName evidence="1">Tubulin-folding cofactor D ARM repeats domain-containing protein</fullName>
    </recommendedName>
</protein>
<organism evidence="2 3">
    <name type="scientific">Plasmodiophora brassicae</name>
    <name type="common">Clubroot disease agent</name>
    <dbReference type="NCBI Taxonomy" id="37360"/>
    <lineage>
        <taxon>Eukaryota</taxon>
        <taxon>Sar</taxon>
        <taxon>Rhizaria</taxon>
        <taxon>Endomyxa</taxon>
        <taxon>Phytomyxea</taxon>
        <taxon>Plasmodiophorida</taxon>
        <taxon>Plasmodiophoridae</taxon>
        <taxon>Plasmodiophora</taxon>
    </lineage>
</organism>
<dbReference type="Pfam" id="PF25767">
    <property type="entry name" value="ARM_TBCD_2nd"/>
    <property type="match status" value="1"/>
</dbReference>
<dbReference type="InterPro" id="IPR058033">
    <property type="entry name" value="ARM_TBCD_2nd"/>
</dbReference>
<name>A0A3P3YLA0_PLABS</name>
<accession>A0A3P3YLA0</accession>
<dbReference type="InterPro" id="IPR016024">
    <property type="entry name" value="ARM-type_fold"/>
</dbReference>
<gene>
    <name evidence="2" type="ORF">PLBR_LOCUS8187</name>
</gene>
<feature type="domain" description="Tubulin-folding cofactor D ARM repeats" evidence="1">
    <location>
        <begin position="276"/>
        <end position="457"/>
    </location>
</feature>